<dbReference type="RefSeq" id="WP_382398744.1">
    <property type="nucleotide sequence ID" value="NZ_JBHTNH010000008.1"/>
</dbReference>
<dbReference type="InterPro" id="IPR016174">
    <property type="entry name" value="Di-haem_cyt_TM"/>
</dbReference>
<reference evidence="3" key="1">
    <citation type="journal article" date="2019" name="Int. J. Syst. Evol. Microbiol.">
        <title>The Global Catalogue of Microorganisms (GCM) 10K type strain sequencing project: providing services to taxonomists for standard genome sequencing and annotation.</title>
        <authorList>
            <consortium name="The Broad Institute Genomics Platform"/>
            <consortium name="The Broad Institute Genome Sequencing Center for Infectious Disease"/>
            <person name="Wu L."/>
            <person name="Ma J."/>
        </authorList>
    </citation>
    <scope>NUCLEOTIDE SEQUENCE [LARGE SCALE GENOMIC DNA]</scope>
    <source>
        <strain evidence="3">CCUG 54822</strain>
    </source>
</reference>
<keyword evidence="1" id="KW-0812">Transmembrane</keyword>
<evidence type="ECO:0000256" key="1">
    <source>
        <dbReference type="SAM" id="Phobius"/>
    </source>
</evidence>
<dbReference type="Proteomes" id="UP001597178">
    <property type="component" value="Unassembled WGS sequence"/>
</dbReference>
<dbReference type="InterPro" id="IPR027387">
    <property type="entry name" value="Cytb/b6-like_sf"/>
</dbReference>
<evidence type="ECO:0000313" key="3">
    <source>
        <dbReference type="Proteomes" id="UP001597178"/>
    </source>
</evidence>
<proteinExistence type="predicted"/>
<dbReference type="Gene3D" id="1.20.810.10">
    <property type="entry name" value="Cytochrome Bc1 Complex, Chain C"/>
    <property type="match status" value="1"/>
</dbReference>
<accession>A0ABW3ZT84</accession>
<sequence length="84" mass="9592">MKKYMMFAISFIVLFLLFQVLSGLFLTLLYTPDIQEAWNSSASLSQETVIKSSRSPFLLTFILAFLSATIAYFIPKKMTKNSTH</sequence>
<comment type="caution">
    <text evidence="2">The sequence shown here is derived from an EMBL/GenBank/DDBJ whole genome shotgun (WGS) entry which is preliminary data.</text>
</comment>
<keyword evidence="1" id="KW-0472">Membrane</keyword>
<organism evidence="2 3">
    <name type="scientific">Lentibacillus salinarum</name>
    <dbReference type="NCBI Taxonomy" id="446820"/>
    <lineage>
        <taxon>Bacteria</taxon>
        <taxon>Bacillati</taxon>
        <taxon>Bacillota</taxon>
        <taxon>Bacilli</taxon>
        <taxon>Bacillales</taxon>
        <taxon>Bacillaceae</taxon>
        <taxon>Lentibacillus</taxon>
    </lineage>
</organism>
<evidence type="ECO:0000313" key="2">
    <source>
        <dbReference type="EMBL" id="MFD1361302.1"/>
    </source>
</evidence>
<keyword evidence="1" id="KW-1133">Transmembrane helix</keyword>
<dbReference type="EMBL" id="JBHTNH010000008">
    <property type="protein sequence ID" value="MFD1361302.1"/>
    <property type="molecule type" value="Genomic_DNA"/>
</dbReference>
<feature type="transmembrane region" description="Helical" evidence="1">
    <location>
        <begin position="57"/>
        <end position="74"/>
    </location>
</feature>
<keyword evidence="3" id="KW-1185">Reference proteome</keyword>
<gene>
    <name evidence="2" type="ORF">ACFQ4A_06415</name>
</gene>
<dbReference type="SUPFAM" id="SSF81342">
    <property type="entry name" value="Transmembrane di-heme cytochromes"/>
    <property type="match status" value="1"/>
</dbReference>
<protein>
    <submittedName>
        <fullName evidence="2">Uncharacterized protein</fullName>
    </submittedName>
</protein>
<name>A0ABW3ZT84_9BACI</name>